<keyword evidence="2" id="KW-1185">Reference proteome</keyword>
<gene>
    <name evidence="1" type="ORF">BDR25DRAFT_331374</name>
</gene>
<name>A0ACB6RC86_9PLEO</name>
<organism evidence="1 2">
    <name type="scientific">Lindgomyces ingoldianus</name>
    <dbReference type="NCBI Taxonomy" id="673940"/>
    <lineage>
        <taxon>Eukaryota</taxon>
        <taxon>Fungi</taxon>
        <taxon>Dikarya</taxon>
        <taxon>Ascomycota</taxon>
        <taxon>Pezizomycotina</taxon>
        <taxon>Dothideomycetes</taxon>
        <taxon>Pleosporomycetidae</taxon>
        <taxon>Pleosporales</taxon>
        <taxon>Lindgomycetaceae</taxon>
        <taxon>Lindgomyces</taxon>
    </lineage>
</organism>
<protein>
    <submittedName>
        <fullName evidence="1">NAD(P)-binding protein</fullName>
    </submittedName>
</protein>
<sequence>MAAISTQPLSADYFVKTHQFTKTVHRDQYPSIDPASPKLSQKGKTVIVTGASQGIGKAIALAFAKADADRIVIASRSAEKLEETKQELLRINPNADVLVVPTDTTSEDSVNHLEETVKFEFGIPDVLINGAGLWSSIETIRETNPKEWWADFEVNVKGSYLMSRAFLRLVGLDREATIINVGSIGMLWTRPAGTSYQISKLALSRLSEAISSAYPKVSSISYHPGMTITDMANRHPETLHFCEDTVELPAGTAVYLASPQAQFLSGRYMSANWDVDELEARKDEVIEKNLLRIDLKGEFGSDLFK</sequence>
<accession>A0ACB6RC86</accession>
<evidence type="ECO:0000313" key="2">
    <source>
        <dbReference type="Proteomes" id="UP000799755"/>
    </source>
</evidence>
<reference evidence="1" key="1">
    <citation type="journal article" date="2020" name="Stud. Mycol.">
        <title>101 Dothideomycetes genomes: a test case for predicting lifestyles and emergence of pathogens.</title>
        <authorList>
            <person name="Haridas S."/>
            <person name="Albert R."/>
            <person name="Binder M."/>
            <person name="Bloem J."/>
            <person name="Labutti K."/>
            <person name="Salamov A."/>
            <person name="Andreopoulos B."/>
            <person name="Baker S."/>
            <person name="Barry K."/>
            <person name="Bills G."/>
            <person name="Bluhm B."/>
            <person name="Cannon C."/>
            <person name="Castanera R."/>
            <person name="Culley D."/>
            <person name="Daum C."/>
            <person name="Ezra D."/>
            <person name="Gonzalez J."/>
            <person name="Henrissat B."/>
            <person name="Kuo A."/>
            <person name="Liang C."/>
            <person name="Lipzen A."/>
            <person name="Lutzoni F."/>
            <person name="Magnuson J."/>
            <person name="Mondo S."/>
            <person name="Nolan M."/>
            <person name="Ohm R."/>
            <person name="Pangilinan J."/>
            <person name="Park H.-J."/>
            <person name="Ramirez L."/>
            <person name="Alfaro M."/>
            <person name="Sun H."/>
            <person name="Tritt A."/>
            <person name="Yoshinaga Y."/>
            <person name="Zwiers L.-H."/>
            <person name="Turgeon B."/>
            <person name="Goodwin S."/>
            <person name="Spatafora J."/>
            <person name="Crous P."/>
            <person name="Grigoriev I."/>
        </authorList>
    </citation>
    <scope>NUCLEOTIDE SEQUENCE</scope>
    <source>
        <strain evidence="1">ATCC 200398</strain>
    </source>
</reference>
<evidence type="ECO:0000313" key="1">
    <source>
        <dbReference type="EMBL" id="KAF2476655.1"/>
    </source>
</evidence>
<proteinExistence type="predicted"/>
<comment type="caution">
    <text evidence="1">The sequence shown here is derived from an EMBL/GenBank/DDBJ whole genome shotgun (WGS) entry which is preliminary data.</text>
</comment>
<dbReference type="Proteomes" id="UP000799755">
    <property type="component" value="Unassembled WGS sequence"/>
</dbReference>
<dbReference type="EMBL" id="MU003494">
    <property type="protein sequence ID" value="KAF2476655.1"/>
    <property type="molecule type" value="Genomic_DNA"/>
</dbReference>